<feature type="transmembrane region" description="Helical" evidence="8">
    <location>
        <begin position="13"/>
        <end position="31"/>
    </location>
</feature>
<dbReference type="RefSeq" id="WP_187431242.1">
    <property type="nucleotide sequence ID" value="NZ_CP143423.1"/>
</dbReference>
<keyword evidence="6 8" id="KW-1133">Transmembrane helix</keyword>
<reference evidence="10" key="2">
    <citation type="submission" date="2024-01" db="EMBL/GenBank/DDBJ databases">
        <title>Roseobacter fucihabitans sp. nov., isolated from the brown alga Fucus spiralis.</title>
        <authorList>
            <person name="Hahnke S."/>
            <person name="Berger M."/>
            <person name="Schlingloff A."/>
            <person name="Athale I."/>
            <person name="Neumann-Schaal M."/>
            <person name="Adenaya A."/>
            <person name="Poehlein A."/>
            <person name="Daniel R."/>
            <person name="Pertersen J."/>
            <person name="Brinkhoff T."/>
        </authorList>
    </citation>
    <scope>NUCLEOTIDE SEQUENCE [LARGE SCALE GENOMIC DNA]</scope>
    <source>
        <strain evidence="10">B14</strain>
    </source>
</reference>
<keyword evidence="10" id="KW-1185">Reference proteome</keyword>
<keyword evidence="4 8" id="KW-1003">Cell membrane</keyword>
<keyword evidence="7 8" id="KW-0472">Membrane</keyword>
<dbReference type="InterPro" id="IPR002781">
    <property type="entry name" value="TM_pro_TauE-like"/>
</dbReference>
<comment type="subcellular location">
    <subcellularLocation>
        <location evidence="1 8">Cell membrane</location>
        <topology evidence="1 8">Multi-pass membrane protein</topology>
    </subcellularLocation>
</comment>
<sequence>MLEALAGVFETDGLLWLMMGVVAAGLVRGFAGFGSGMIIMPVASAVLSPVAAVTFMMMAELLGPLPNLPAAWREGAPRDVARLMIGAVITVPIGILCLSVMDANFFGWVVSISVGILLALLMTGWRYKGELTPKLTVVTGGLGGFMGGFAGVPGPPVIMLYMSSRLPIAVIRANFLLYLLAIDVVMIAVFFVLDLFVWKIALLGLMAGIPNVIANMIGARLFNPNAEVIFRRVAYLVIALSAIIGLPIWK</sequence>
<dbReference type="EMBL" id="CP143423">
    <property type="protein sequence ID" value="WVX49704.1"/>
    <property type="molecule type" value="Genomic_DNA"/>
</dbReference>
<reference evidence="9 10" key="1">
    <citation type="submission" date="2015-07" db="EMBL/GenBank/DDBJ databases">
        <authorList>
            <person name="Voget S."/>
            <person name="Dogs M."/>
            <person name="Brinkhoff T.H."/>
            <person name="Daniel R."/>
        </authorList>
    </citation>
    <scope>NUCLEOTIDE SEQUENCE [LARGE SCALE GENOMIC DNA]</scope>
    <source>
        <strain evidence="9 10">B14</strain>
    </source>
</reference>
<accession>A0ABZ2BYC5</accession>
<proteinExistence type="inferred from homology"/>
<feature type="transmembrane region" description="Helical" evidence="8">
    <location>
        <begin position="38"/>
        <end position="59"/>
    </location>
</feature>
<keyword evidence="3" id="KW-0813">Transport</keyword>
<feature type="transmembrane region" description="Helical" evidence="8">
    <location>
        <begin position="105"/>
        <end position="125"/>
    </location>
</feature>
<evidence type="ECO:0000256" key="4">
    <source>
        <dbReference type="ARBA" id="ARBA00022475"/>
    </source>
</evidence>
<evidence type="ECO:0000313" key="10">
    <source>
        <dbReference type="Proteomes" id="UP001318682"/>
    </source>
</evidence>
<evidence type="ECO:0000256" key="1">
    <source>
        <dbReference type="ARBA" id="ARBA00004651"/>
    </source>
</evidence>
<evidence type="ECO:0000256" key="6">
    <source>
        <dbReference type="ARBA" id="ARBA00022989"/>
    </source>
</evidence>
<evidence type="ECO:0000256" key="3">
    <source>
        <dbReference type="ARBA" id="ARBA00022448"/>
    </source>
</evidence>
<feature type="transmembrane region" description="Helical" evidence="8">
    <location>
        <begin position="229"/>
        <end position="249"/>
    </location>
</feature>
<name>A0ABZ2BYC5_9RHOB</name>
<protein>
    <recommendedName>
        <fullName evidence="8">Probable membrane transporter protein</fullName>
    </recommendedName>
</protein>
<feature type="transmembrane region" description="Helical" evidence="8">
    <location>
        <begin position="79"/>
        <end position="98"/>
    </location>
</feature>
<evidence type="ECO:0000256" key="8">
    <source>
        <dbReference type="RuleBase" id="RU363041"/>
    </source>
</evidence>
<evidence type="ECO:0000256" key="2">
    <source>
        <dbReference type="ARBA" id="ARBA00009142"/>
    </source>
</evidence>
<gene>
    <name evidence="9" type="ORF">ROLI_027990</name>
</gene>
<dbReference type="Pfam" id="PF01925">
    <property type="entry name" value="TauE"/>
    <property type="match status" value="1"/>
</dbReference>
<evidence type="ECO:0000256" key="5">
    <source>
        <dbReference type="ARBA" id="ARBA00022692"/>
    </source>
</evidence>
<organism evidence="9 10">
    <name type="scientific">Roseobacter fucihabitans</name>
    <dbReference type="NCBI Taxonomy" id="1537242"/>
    <lineage>
        <taxon>Bacteria</taxon>
        <taxon>Pseudomonadati</taxon>
        <taxon>Pseudomonadota</taxon>
        <taxon>Alphaproteobacteria</taxon>
        <taxon>Rhodobacterales</taxon>
        <taxon>Roseobacteraceae</taxon>
        <taxon>Roseobacter</taxon>
    </lineage>
</organism>
<feature type="transmembrane region" description="Helical" evidence="8">
    <location>
        <begin position="199"/>
        <end position="217"/>
    </location>
</feature>
<dbReference type="InterPro" id="IPR052017">
    <property type="entry name" value="TSUP"/>
</dbReference>
<feature type="transmembrane region" description="Helical" evidence="8">
    <location>
        <begin position="145"/>
        <end position="163"/>
    </location>
</feature>
<feature type="transmembrane region" description="Helical" evidence="8">
    <location>
        <begin position="175"/>
        <end position="193"/>
    </location>
</feature>
<evidence type="ECO:0000256" key="7">
    <source>
        <dbReference type="ARBA" id="ARBA00023136"/>
    </source>
</evidence>
<dbReference type="PANTHER" id="PTHR30269:SF37">
    <property type="entry name" value="MEMBRANE TRANSPORTER PROTEIN"/>
    <property type="match status" value="1"/>
</dbReference>
<dbReference type="PANTHER" id="PTHR30269">
    <property type="entry name" value="TRANSMEMBRANE PROTEIN YFCA"/>
    <property type="match status" value="1"/>
</dbReference>
<comment type="similarity">
    <text evidence="2 8">Belongs to the 4-toluene sulfonate uptake permease (TSUP) (TC 2.A.102) family.</text>
</comment>
<dbReference type="Proteomes" id="UP001318682">
    <property type="component" value="Chromosome"/>
</dbReference>
<keyword evidence="5 8" id="KW-0812">Transmembrane</keyword>
<evidence type="ECO:0000313" key="9">
    <source>
        <dbReference type="EMBL" id="WVX49704.1"/>
    </source>
</evidence>